<dbReference type="KEGG" id="spib:G8759_15010"/>
<keyword evidence="3" id="KW-0378">Hydrolase</keyword>
<dbReference type="EMBL" id="CP050063">
    <property type="protein sequence ID" value="QIP13825.1"/>
    <property type="molecule type" value="Genomic_DNA"/>
</dbReference>
<keyword evidence="4" id="KW-1185">Reference proteome</keyword>
<organism evidence="3 4">
    <name type="scientific">Spirosoma aureum</name>
    <dbReference type="NCBI Taxonomy" id="2692134"/>
    <lineage>
        <taxon>Bacteria</taxon>
        <taxon>Pseudomonadati</taxon>
        <taxon>Bacteroidota</taxon>
        <taxon>Cytophagia</taxon>
        <taxon>Cytophagales</taxon>
        <taxon>Cytophagaceae</taxon>
        <taxon>Spirosoma</taxon>
    </lineage>
</organism>
<evidence type="ECO:0000313" key="3">
    <source>
        <dbReference type="EMBL" id="QIP13825.1"/>
    </source>
</evidence>
<gene>
    <name evidence="3" type="ORF">G8759_15010</name>
</gene>
<accession>A0A6G9ANH3</accession>
<dbReference type="SUPFAM" id="SSF53474">
    <property type="entry name" value="alpha/beta-Hydrolases"/>
    <property type="match status" value="1"/>
</dbReference>
<dbReference type="InterPro" id="IPR029058">
    <property type="entry name" value="AB_hydrolase_fold"/>
</dbReference>
<dbReference type="Proteomes" id="UP000501802">
    <property type="component" value="Chromosome"/>
</dbReference>
<keyword evidence="1" id="KW-0732">Signal</keyword>
<sequence length="250" mass="27079">MNRILFWLFLTITSILSSRTQAQVKNIVLVHGAFADGSGYQKLYTILKSHGYKVSIVGNPNTGVEDDLAATKRVLDRQKGPVILVGHSYGGAIITLAGNSPNVVGLVYIAAFSPDEGESLGQLLSSYPVDPKSGILPPVDGYVWYDQAKFHSGFCADLPNEEAEYMYASQVPVAVSAFAHVFKNVAWKTKPTWHIVATEDHSIPPDLERFMGKRTGGTVSEIKGSHVIFIAQPKAVAAIIETAAKHSLLK</sequence>
<protein>
    <submittedName>
        <fullName evidence="3">Alpha/beta hydrolase</fullName>
    </submittedName>
</protein>
<dbReference type="AlphaFoldDB" id="A0A6G9ANH3"/>
<dbReference type="InterPro" id="IPR000073">
    <property type="entry name" value="AB_hydrolase_1"/>
</dbReference>
<dbReference type="GO" id="GO:0016787">
    <property type="term" value="F:hydrolase activity"/>
    <property type="evidence" value="ECO:0007669"/>
    <property type="project" value="UniProtKB-KW"/>
</dbReference>
<dbReference type="Gene3D" id="3.40.50.1820">
    <property type="entry name" value="alpha/beta hydrolase"/>
    <property type="match status" value="1"/>
</dbReference>
<feature type="signal peptide" evidence="1">
    <location>
        <begin position="1"/>
        <end position="22"/>
    </location>
</feature>
<evidence type="ECO:0000259" key="2">
    <source>
        <dbReference type="Pfam" id="PF12697"/>
    </source>
</evidence>
<dbReference type="PANTHER" id="PTHR37017">
    <property type="entry name" value="AB HYDROLASE-1 DOMAIN-CONTAINING PROTEIN-RELATED"/>
    <property type="match status" value="1"/>
</dbReference>
<feature type="domain" description="AB hydrolase-1" evidence="2">
    <location>
        <begin position="27"/>
        <end position="238"/>
    </location>
</feature>
<reference evidence="3 4" key="1">
    <citation type="submission" date="2020-03" db="EMBL/GenBank/DDBJ databases">
        <authorList>
            <person name="Kim M.K."/>
        </authorList>
    </citation>
    <scope>NUCLEOTIDE SEQUENCE [LARGE SCALE GENOMIC DNA]</scope>
    <source>
        <strain evidence="3 4">BT328</strain>
    </source>
</reference>
<proteinExistence type="predicted"/>
<dbReference type="InterPro" id="IPR052897">
    <property type="entry name" value="Sec-Metab_Biosynth_Hydrolase"/>
</dbReference>
<dbReference type="RefSeq" id="WP_167209267.1">
    <property type="nucleotide sequence ID" value="NZ_CP050063.1"/>
</dbReference>
<dbReference type="Pfam" id="PF12697">
    <property type="entry name" value="Abhydrolase_6"/>
    <property type="match status" value="1"/>
</dbReference>
<dbReference type="PANTHER" id="PTHR37017:SF11">
    <property type="entry name" value="ESTERASE_LIPASE_THIOESTERASE DOMAIN-CONTAINING PROTEIN"/>
    <property type="match status" value="1"/>
</dbReference>
<evidence type="ECO:0000256" key="1">
    <source>
        <dbReference type="SAM" id="SignalP"/>
    </source>
</evidence>
<feature type="chain" id="PRO_5026163058" evidence="1">
    <location>
        <begin position="23"/>
        <end position="250"/>
    </location>
</feature>
<evidence type="ECO:0000313" key="4">
    <source>
        <dbReference type="Proteomes" id="UP000501802"/>
    </source>
</evidence>
<name>A0A6G9ANH3_9BACT</name>